<keyword evidence="3" id="KW-1185">Reference proteome</keyword>
<dbReference type="Proteomes" id="UP001478862">
    <property type="component" value="Unassembled WGS sequence"/>
</dbReference>
<evidence type="ECO:0000313" key="2">
    <source>
        <dbReference type="EMBL" id="MEQ6356837.1"/>
    </source>
</evidence>
<reference evidence="2 3" key="1">
    <citation type="submission" date="2024-06" db="EMBL/GenBank/DDBJ databases">
        <title>Lysinibacillus zambalefons sp. nov., a Novel Firmicute Isolated from the Poon Bato Zambales Hyperalkaline Spring.</title>
        <authorList>
            <person name="Aja J.A."/>
            <person name="Lazaro J.E.H."/>
            <person name="Llorin L.D."/>
            <person name="Lim K.R."/>
            <person name="Teodosio J."/>
            <person name="Dalisay D.S."/>
        </authorList>
    </citation>
    <scope>NUCLEOTIDE SEQUENCE [LARGE SCALE GENOMIC DNA]</scope>
    <source>
        <strain evidence="2 3">M3</strain>
    </source>
</reference>
<evidence type="ECO:0000259" key="1">
    <source>
        <dbReference type="Pfam" id="PF03050"/>
    </source>
</evidence>
<name>A0ABV1MWF7_9BACI</name>
<sequence length="55" mass="6072">MEKFAVAKAADYTLNRVNSPKSLSSEGRIEIDNNLAKNAIHPNVIGRKNLLFSSQ</sequence>
<accession>A0ABV1MWF7</accession>
<dbReference type="EMBL" id="JBEGDG010000018">
    <property type="protein sequence ID" value="MEQ6356837.1"/>
    <property type="molecule type" value="Genomic_DNA"/>
</dbReference>
<protein>
    <submittedName>
        <fullName evidence="2">Transposase</fullName>
    </submittedName>
</protein>
<dbReference type="Pfam" id="PF03050">
    <property type="entry name" value="DDE_Tnp_IS66"/>
    <property type="match status" value="1"/>
</dbReference>
<organism evidence="2 3">
    <name type="scientific">Lysinibacillus zambalensis</name>
    <dbReference type="NCBI Taxonomy" id="3160866"/>
    <lineage>
        <taxon>Bacteria</taxon>
        <taxon>Bacillati</taxon>
        <taxon>Bacillota</taxon>
        <taxon>Bacilli</taxon>
        <taxon>Bacillales</taxon>
        <taxon>Bacillaceae</taxon>
        <taxon>Lysinibacillus</taxon>
    </lineage>
</organism>
<evidence type="ECO:0000313" key="3">
    <source>
        <dbReference type="Proteomes" id="UP001478862"/>
    </source>
</evidence>
<dbReference type="InterPro" id="IPR004291">
    <property type="entry name" value="Transposase_IS66_central"/>
</dbReference>
<gene>
    <name evidence="2" type="ORF">ABNX05_19595</name>
</gene>
<feature type="domain" description="Transposase IS66 central" evidence="1">
    <location>
        <begin position="4"/>
        <end position="54"/>
    </location>
</feature>
<comment type="caution">
    <text evidence="2">The sequence shown here is derived from an EMBL/GenBank/DDBJ whole genome shotgun (WGS) entry which is preliminary data.</text>
</comment>
<dbReference type="RefSeq" id="WP_349661238.1">
    <property type="nucleotide sequence ID" value="NZ_JBEGDG010000018.1"/>
</dbReference>
<proteinExistence type="predicted"/>